<dbReference type="Pfam" id="PF08818">
    <property type="entry name" value="DUF1801"/>
    <property type="match status" value="1"/>
</dbReference>
<evidence type="ECO:0000259" key="1">
    <source>
        <dbReference type="Pfam" id="PF08818"/>
    </source>
</evidence>
<dbReference type="Pfam" id="PF13376">
    <property type="entry name" value="OmdA"/>
    <property type="match status" value="1"/>
</dbReference>
<sequence length="193" mass="21273">MTTDPRVDAYIANAAPFARPILSHLRTLVHRLVPDAGETIKWGMPCFTYREKNLAGMAAFKAHASFGIHGDGTAPEGMGQFGKLTKAEDLPPETEVKERLTAACARIETTGTAIRKAVGRKSPRPELAVPEDLAAALSPAARATLDGFAPSHRREYLEWILEAKRPDTRARRIAQSAEWLAEGKKRHWKYEGC</sequence>
<dbReference type="EMBL" id="JAOAMV010000002">
    <property type="protein sequence ID" value="MCT2558131.1"/>
    <property type="molecule type" value="Genomic_DNA"/>
</dbReference>
<protein>
    <submittedName>
        <fullName evidence="2">YdeI/OmpD-associated family protein</fullName>
    </submittedName>
</protein>
<reference evidence="2" key="1">
    <citation type="submission" date="2022-09" db="EMBL/GenBank/DDBJ databases">
        <title>The genome sequence of Tsuneonella sp. YG55.</title>
        <authorList>
            <person name="Liu Y."/>
        </authorList>
    </citation>
    <scope>NUCLEOTIDE SEQUENCE</scope>
    <source>
        <strain evidence="2">YG55</strain>
    </source>
</reference>
<dbReference type="InterPro" id="IPR014922">
    <property type="entry name" value="YdhG-like"/>
</dbReference>
<dbReference type="Gene3D" id="3.90.1150.200">
    <property type="match status" value="1"/>
</dbReference>
<evidence type="ECO:0000313" key="2">
    <source>
        <dbReference type="EMBL" id="MCT2558131.1"/>
    </source>
</evidence>
<accession>A0A9X2W186</accession>
<gene>
    <name evidence="2" type="ORF">N0B51_03980</name>
</gene>
<comment type="caution">
    <text evidence="2">The sequence shown here is derived from an EMBL/GenBank/DDBJ whole genome shotgun (WGS) entry which is preliminary data.</text>
</comment>
<dbReference type="AlphaFoldDB" id="A0A9X2W186"/>
<organism evidence="2 3">
    <name type="scientific">Tsuneonella litorea</name>
    <dbReference type="NCBI Taxonomy" id="2976475"/>
    <lineage>
        <taxon>Bacteria</taxon>
        <taxon>Pseudomonadati</taxon>
        <taxon>Pseudomonadota</taxon>
        <taxon>Alphaproteobacteria</taxon>
        <taxon>Sphingomonadales</taxon>
        <taxon>Erythrobacteraceae</taxon>
        <taxon>Tsuneonella</taxon>
    </lineage>
</organism>
<proteinExistence type="predicted"/>
<feature type="domain" description="YdhG-like" evidence="1">
    <location>
        <begin position="19"/>
        <end position="109"/>
    </location>
</feature>
<keyword evidence="3" id="KW-1185">Reference proteome</keyword>
<dbReference type="Proteomes" id="UP001142648">
    <property type="component" value="Unassembled WGS sequence"/>
</dbReference>
<dbReference type="RefSeq" id="WP_259960930.1">
    <property type="nucleotide sequence ID" value="NZ_JAOAMV010000002.1"/>
</dbReference>
<name>A0A9X2W186_9SPHN</name>
<evidence type="ECO:0000313" key="3">
    <source>
        <dbReference type="Proteomes" id="UP001142648"/>
    </source>
</evidence>
<dbReference type="SUPFAM" id="SSF159888">
    <property type="entry name" value="YdhG-like"/>
    <property type="match status" value="1"/>
</dbReference>